<dbReference type="GO" id="GO:0015833">
    <property type="term" value="P:peptide transport"/>
    <property type="evidence" value="ECO:0007669"/>
    <property type="project" value="InterPro"/>
</dbReference>
<dbReference type="InterPro" id="IPR013563">
    <property type="entry name" value="Oligopep_ABC_C"/>
</dbReference>
<evidence type="ECO:0000256" key="4">
    <source>
        <dbReference type="ARBA" id="ARBA00022475"/>
    </source>
</evidence>
<dbReference type="SUPFAM" id="SSF52540">
    <property type="entry name" value="P-loop containing nucleoside triphosphate hydrolases"/>
    <property type="match status" value="2"/>
</dbReference>
<keyword evidence="4" id="KW-1003">Cell membrane</keyword>
<keyword evidence="10" id="KW-1185">Reference proteome</keyword>
<accession>A0A367Y1N6</accession>
<dbReference type="Proteomes" id="UP000253508">
    <property type="component" value="Unassembled WGS sequence"/>
</dbReference>
<evidence type="ECO:0000256" key="3">
    <source>
        <dbReference type="ARBA" id="ARBA00022448"/>
    </source>
</evidence>
<dbReference type="Pfam" id="PF00005">
    <property type="entry name" value="ABC_tran"/>
    <property type="match status" value="2"/>
</dbReference>
<reference evidence="9 10" key="1">
    <citation type="submission" date="2018-07" db="EMBL/GenBank/DDBJ databases">
        <title>Microbacterium endoborsara sp. nov., a novel actinobacterium isolated from Borszczowia aralocaspica.</title>
        <authorList>
            <person name="An D."/>
        </authorList>
    </citation>
    <scope>NUCLEOTIDE SEQUENCE [LARGE SCALE GENOMIC DNA]</scope>
    <source>
        <strain evidence="9 10">C1.15228</strain>
    </source>
</reference>
<dbReference type="CDD" id="cd03257">
    <property type="entry name" value="ABC_NikE_OppD_transporters"/>
    <property type="match status" value="2"/>
</dbReference>
<dbReference type="PANTHER" id="PTHR43297:SF2">
    <property type="entry name" value="DIPEPTIDE TRANSPORT ATP-BINDING PROTEIN DPPD"/>
    <property type="match status" value="1"/>
</dbReference>
<dbReference type="SMART" id="SM00382">
    <property type="entry name" value="AAA"/>
    <property type="match status" value="2"/>
</dbReference>
<dbReference type="RefSeq" id="WP_114117395.1">
    <property type="nucleotide sequence ID" value="NZ_BMHU01000003.1"/>
</dbReference>
<dbReference type="OrthoDB" id="4008250at2"/>
<evidence type="ECO:0000259" key="8">
    <source>
        <dbReference type="PROSITE" id="PS50893"/>
    </source>
</evidence>
<keyword evidence="5" id="KW-0547">Nucleotide-binding</keyword>
<dbReference type="GO" id="GO:0016887">
    <property type="term" value="F:ATP hydrolysis activity"/>
    <property type="evidence" value="ECO:0007669"/>
    <property type="project" value="InterPro"/>
</dbReference>
<dbReference type="FunFam" id="3.40.50.300:FF:000016">
    <property type="entry name" value="Oligopeptide ABC transporter ATP-binding component"/>
    <property type="match status" value="1"/>
</dbReference>
<dbReference type="GO" id="GO:0005524">
    <property type="term" value="F:ATP binding"/>
    <property type="evidence" value="ECO:0007669"/>
    <property type="project" value="UniProtKB-KW"/>
</dbReference>
<evidence type="ECO:0000256" key="7">
    <source>
        <dbReference type="ARBA" id="ARBA00023136"/>
    </source>
</evidence>
<dbReference type="EMBL" id="QORO01000002">
    <property type="protein sequence ID" value="RCK59783.1"/>
    <property type="molecule type" value="Genomic_DNA"/>
</dbReference>
<dbReference type="NCBIfam" id="NF008453">
    <property type="entry name" value="PRK11308.1"/>
    <property type="match status" value="2"/>
</dbReference>
<feature type="domain" description="ABC transporter" evidence="8">
    <location>
        <begin position="289"/>
        <end position="533"/>
    </location>
</feature>
<dbReference type="GO" id="GO:0005886">
    <property type="term" value="C:plasma membrane"/>
    <property type="evidence" value="ECO:0007669"/>
    <property type="project" value="UniProtKB-SubCell"/>
</dbReference>
<dbReference type="InterPro" id="IPR017871">
    <property type="entry name" value="ABC_transporter-like_CS"/>
</dbReference>
<comment type="subcellular location">
    <subcellularLocation>
        <location evidence="1">Cell membrane</location>
        <topology evidence="1">Peripheral membrane protein</topology>
    </subcellularLocation>
</comment>
<name>A0A367Y1N6_9MICO</name>
<comment type="caution">
    <text evidence="9">The sequence shown here is derived from an EMBL/GenBank/DDBJ whole genome shotgun (WGS) entry which is preliminary data.</text>
</comment>
<protein>
    <submittedName>
        <fullName evidence="9">ABC transporter ATP-binding protein</fullName>
    </submittedName>
</protein>
<sequence length="557" mass="59318">MTTQTVLRIEDLHVRFAGREEEAVRGVTLDVSAGEVVALVGESGSGKSVTSFSAMGLLPGTATASGSIRVADRDGEREIIGATTAELDDIRGRVVSMVFQEPMTALNPTMTLGAQIAEAVRNHTSATKAEAAERAVELMRQVGIPDPERRANQFPHEFSGGQRQRVVIAIALACEPRVIIADEPTTALDVTVQAEILDLLRALVRDRGVGVMMITHNMGVVADLADRVFVMRQGCVVESGAAAAVLTDPTHEYTRTLLAAIPELPPAAFGGAEVAGESHAFAEPEKPVISMKGVTAGYRVGGRFVPAIHDINLAVGEGEFVGLVGESGSGKSTVSRLALGLLPASTGEIDLLGEPLGSLRGRAARRLLRDVGVVFQDPGGSLDPRMTVGESIAEPLSIHARGLSRAEKRARVAELLDAVRLPKDAASRYPHEFSGGQRQRVGLARALVLKPRLLVADEPTSALDVSVQAEVLDVLRTLHAELGFGCLFVSHDLGVVNQLTQRVVVMRRGRIVEQGLTSDVLRAPRELYTQELLASVPSPDPVAQRERRAARAVLQEK</sequence>
<dbReference type="PROSITE" id="PS00211">
    <property type="entry name" value="ABC_TRANSPORTER_1"/>
    <property type="match status" value="2"/>
</dbReference>
<evidence type="ECO:0000256" key="1">
    <source>
        <dbReference type="ARBA" id="ARBA00004202"/>
    </source>
</evidence>
<evidence type="ECO:0000313" key="10">
    <source>
        <dbReference type="Proteomes" id="UP000253508"/>
    </source>
</evidence>
<dbReference type="NCBIfam" id="NF007739">
    <property type="entry name" value="PRK10419.1"/>
    <property type="match status" value="2"/>
</dbReference>
<dbReference type="InterPro" id="IPR003593">
    <property type="entry name" value="AAA+_ATPase"/>
</dbReference>
<evidence type="ECO:0000256" key="6">
    <source>
        <dbReference type="ARBA" id="ARBA00022840"/>
    </source>
</evidence>
<dbReference type="Pfam" id="PF08352">
    <property type="entry name" value="oligo_HPY"/>
    <property type="match status" value="2"/>
</dbReference>
<dbReference type="AlphaFoldDB" id="A0A367Y1N6"/>
<proteinExistence type="inferred from homology"/>
<gene>
    <name evidence="9" type="ORF">DTO57_06345</name>
</gene>
<dbReference type="PANTHER" id="PTHR43297">
    <property type="entry name" value="OLIGOPEPTIDE TRANSPORT ATP-BINDING PROTEIN APPD"/>
    <property type="match status" value="1"/>
</dbReference>
<dbReference type="Gene3D" id="3.40.50.300">
    <property type="entry name" value="P-loop containing nucleotide triphosphate hydrolases"/>
    <property type="match status" value="2"/>
</dbReference>
<keyword evidence="7" id="KW-0472">Membrane</keyword>
<dbReference type="PROSITE" id="PS50893">
    <property type="entry name" value="ABC_TRANSPORTER_2"/>
    <property type="match status" value="2"/>
</dbReference>
<feature type="domain" description="ABC transporter" evidence="8">
    <location>
        <begin position="7"/>
        <end position="258"/>
    </location>
</feature>
<comment type="similarity">
    <text evidence="2">Belongs to the ABC transporter superfamily.</text>
</comment>
<dbReference type="InterPro" id="IPR027417">
    <property type="entry name" value="P-loop_NTPase"/>
</dbReference>
<keyword evidence="3" id="KW-0813">Transport</keyword>
<evidence type="ECO:0000256" key="5">
    <source>
        <dbReference type="ARBA" id="ARBA00022741"/>
    </source>
</evidence>
<evidence type="ECO:0000256" key="2">
    <source>
        <dbReference type="ARBA" id="ARBA00005417"/>
    </source>
</evidence>
<dbReference type="InterPro" id="IPR003439">
    <property type="entry name" value="ABC_transporter-like_ATP-bd"/>
</dbReference>
<dbReference type="InterPro" id="IPR050388">
    <property type="entry name" value="ABC_Ni/Peptide_Import"/>
</dbReference>
<keyword evidence="6 9" id="KW-0067">ATP-binding</keyword>
<organism evidence="9 10">
    <name type="scientific">Microbacterium sorbitolivorans</name>
    <dbReference type="NCBI Taxonomy" id="1867410"/>
    <lineage>
        <taxon>Bacteria</taxon>
        <taxon>Bacillati</taxon>
        <taxon>Actinomycetota</taxon>
        <taxon>Actinomycetes</taxon>
        <taxon>Micrococcales</taxon>
        <taxon>Microbacteriaceae</taxon>
        <taxon>Microbacterium</taxon>
    </lineage>
</organism>
<evidence type="ECO:0000313" key="9">
    <source>
        <dbReference type="EMBL" id="RCK59783.1"/>
    </source>
</evidence>